<keyword evidence="3" id="KW-0902">Two-component regulatory system</keyword>
<dbReference type="Pfam" id="PF02518">
    <property type="entry name" value="HATPase_c"/>
    <property type="match status" value="1"/>
</dbReference>
<dbReference type="Gene3D" id="3.30.450.20">
    <property type="entry name" value="PAS domain"/>
    <property type="match status" value="3"/>
</dbReference>
<dbReference type="GO" id="GO:0016020">
    <property type="term" value="C:membrane"/>
    <property type="evidence" value="ECO:0007669"/>
    <property type="project" value="InterPro"/>
</dbReference>
<dbReference type="PROSITE" id="PS50112">
    <property type="entry name" value="PAS"/>
    <property type="match status" value="1"/>
</dbReference>
<dbReference type="SMART" id="SM00387">
    <property type="entry name" value="HATPase_c"/>
    <property type="match status" value="1"/>
</dbReference>
<dbReference type="Pfam" id="PF00989">
    <property type="entry name" value="PAS"/>
    <property type="match status" value="1"/>
</dbReference>
<keyword evidence="4" id="KW-0175">Coiled coil</keyword>
<dbReference type="SUPFAM" id="SSF55785">
    <property type="entry name" value="PYP-like sensor domain (PAS domain)"/>
    <property type="match status" value="3"/>
</dbReference>
<evidence type="ECO:0000256" key="2">
    <source>
        <dbReference type="ARBA" id="ARBA00022777"/>
    </source>
</evidence>
<dbReference type="Gene3D" id="1.20.5.1930">
    <property type="match status" value="1"/>
</dbReference>
<accession>A0A0M9GFR0</accession>
<evidence type="ECO:0000313" key="7">
    <source>
        <dbReference type="EMBL" id="KPA90064.1"/>
    </source>
</evidence>
<keyword evidence="8" id="KW-1185">Reference proteome</keyword>
<dbReference type="PANTHER" id="PTHR24421:SF59">
    <property type="entry name" value="OXYGEN SENSOR HISTIDINE KINASE NREB"/>
    <property type="match status" value="1"/>
</dbReference>
<evidence type="ECO:0000256" key="1">
    <source>
        <dbReference type="ARBA" id="ARBA00022679"/>
    </source>
</evidence>
<dbReference type="RefSeq" id="WP_054063323.1">
    <property type="nucleotide sequence ID" value="NZ_JSYZ01000011.1"/>
</dbReference>
<dbReference type="InterPro" id="IPR003594">
    <property type="entry name" value="HATPase_dom"/>
</dbReference>
<dbReference type="PROSITE" id="PS50113">
    <property type="entry name" value="PAC"/>
    <property type="match status" value="1"/>
</dbReference>
<keyword evidence="1" id="KW-0808">Transferase</keyword>
<dbReference type="Gene3D" id="3.30.565.10">
    <property type="entry name" value="Histidine kinase-like ATPase, C-terminal domain"/>
    <property type="match status" value="1"/>
</dbReference>
<feature type="domain" description="PAS" evidence="5">
    <location>
        <begin position="6"/>
        <end position="76"/>
    </location>
</feature>
<proteinExistence type="predicted"/>
<feature type="domain" description="PAC" evidence="6">
    <location>
        <begin position="329"/>
        <end position="385"/>
    </location>
</feature>
<dbReference type="AlphaFoldDB" id="A0A0M9GFR0"/>
<sequence length="607" mass="67180">MENCTQEGIFRRAFESSSVGLALLELDGRIQHVNPALKGMLGRSESDLLGASLESLLHPRDRQAVLRAFERVRVRHSGLEVGEIRLAIPEGDNQWVHLGMQVINDDTGTPSHCMIRLQPSLSYRHRAEQIYLLSYALDYTADGVLLLDSQRCIRYLNEAACRLCAQTRQRLLGQSLAAVLGPVAGKLADLLTDDESLQEAPENQRVFSCELTVPGEESSRYVTIQFSHFRYDGHTYCLALIHDLSEQRHIAGTLLRNERQLRALIENTPDAIGRLTPDFRLIYANPALEALCRLPLVEARGRPAREAFGDNSQVDIMADLVRQVATKGEPMEEELIHGIDGPTEQQIHYLIQLVPERNADGEITSVISVARDISGIRKAERRLAASNRQLRELSSRRESAREEERKLIAQEIHDELGQHLTALRMGISLLRLKHGEQAPGLGDGVESLMALCDRTIGVVRSIATSLRPAVLNMGLYPALEWLIDDFHSHHTHIVCELQAPSGTPPLDDSQATTAFRIVQEALTNIARHSGATRAIISLEYVDDRYVLDITDNGHGFDPASVGKHSFGLAGMRERGASLGGEVVVFSHPAHGTTVQATFPISGPRETV</sequence>
<dbReference type="NCBIfam" id="TIGR00229">
    <property type="entry name" value="sensory_box"/>
    <property type="match status" value="2"/>
</dbReference>
<dbReference type="OrthoDB" id="9797605at2"/>
<dbReference type="CDD" id="cd16917">
    <property type="entry name" value="HATPase_UhpB-NarQ-NarX-like"/>
    <property type="match status" value="1"/>
</dbReference>
<dbReference type="GO" id="GO:0000155">
    <property type="term" value="F:phosphorelay sensor kinase activity"/>
    <property type="evidence" value="ECO:0007669"/>
    <property type="project" value="InterPro"/>
</dbReference>
<organism evidence="7 8">
    <name type="scientific">Pseudomonas asplenii</name>
    <dbReference type="NCBI Taxonomy" id="53407"/>
    <lineage>
        <taxon>Bacteria</taxon>
        <taxon>Pseudomonadati</taxon>
        <taxon>Pseudomonadota</taxon>
        <taxon>Gammaproteobacteria</taxon>
        <taxon>Pseudomonadales</taxon>
        <taxon>Pseudomonadaceae</taxon>
        <taxon>Pseudomonas</taxon>
    </lineage>
</organism>
<comment type="caution">
    <text evidence="7">The sequence shown here is derived from an EMBL/GenBank/DDBJ whole genome shotgun (WGS) entry which is preliminary data.</text>
</comment>
<dbReference type="GO" id="GO:0046983">
    <property type="term" value="F:protein dimerization activity"/>
    <property type="evidence" value="ECO:0007669"/>
    <property type="project" value="InterPro"/>
</dbReference>
<evidence type="ECO:0000256" key="3">
    <source>
        <dbReference type="ARBA" id="ARBA00023012"/>
    </source>
</evidence>
<dbReference type="GO" id="GO:0006355">
    <property type="term" value="P:regulation of DNA-templated transcription"/>
    <property type="evidence" value="ECO:0007669"/>
    <property type="project" value="InterPro"/>
</dbReference>
<dbReference type="Pfam" id="PF07730">
    <property type="entry name" value="HisKA_3"/>
    <property type="match status" value="1"/>
</dbReference>
<dbReference type="Pfam" id="PF08448">
    <property type="entry name" value="PAS_4"/>
    <property type="match status" value="1"/>
</dbReference>
<dbReference type="InterPro" id="IPR000700">
    <property type="entry name" value="PAS-assoc_C"/>
</dbReference>
<dbReference type="EMBL" id="JSYZ01000011">
    <property type="protein sequence ID" value="KPA90064.1"/>
    <property type="molecule type" value="Genomic_DNA"/>
</dbReference>
<dbReference type="SUPFAM" id="SSF55874">
    <property type="entry name" value="ATPase domain of HSP90 chaperone/DNA topoisomerase II/histidine kinase"/>
    <property type="match status" value="1"/>
</dbReference>
<dbReference type="InterPro" id="IPR013767">
    <property type="entry name" value="PAS_fold"/>
</dbReference>
<dbReference type="Pfam" id="PF08447">
    <property type="entry name" value="PAS_3"/>
    <property type="match status" value="1"/>
</dbReference>
<dbReference type="InterPro" id="IPR013655">
    <property type="entry name" value="PAS_fold_3"/>
</dbReference>
<evidence type="ECO:0000256" key="4">
    <source>
        <dbReference type="SAM" id="Coils"/>
    </source>
</evidence>
<dbReference type="InterPro" id="IPR000014">
    <property type="entry name" value="PAS"/>
</dbReference>
<dbReference type="InterPro" id="IPR035965">
    <property type="entry name" value="PAS-like_dom_sf"/>
</dbReference>
<dbReference type="SMART" id="SM00091">
    <property type="entry name" value="PAS"/>
    <property type="match status" value="3"/>
</dbReference>
<evidence type="ECO:0000313" key="8">
    <source>
        <dbReference type="Proteomes" id="UP000037931"/>
    </source>
</evidence>
<dbReference type="CDD" id="cd00130">
    <property type="entry name" value="PAS"/>
    <property type="match status" value="3"/>
</dbReference>
<dbReference type="InterPro" id="IPR050482">
    <property type="entry name" value="Sensor_HK_TwoCompSys"/>
</dbReference>
<feature type="coiled-coil region" evidence="4">
    <location>
        <begin position="376"/>
        <end position="410"/>
    </location>
</feature>
<dbReference type="PANTHER" id="PTHR24421">
    <property type="entry name" value="NITRATE/NITRITE SENSOR PROTEIN NARX-RELATED"/>
    <property type="match status" value="1"/>
</dbReference>
<dbReference type="Proteomes" id="UP000037931">
    <property type="component" value="Unassembled WGS sequence"/>
</dbReference>
<protein>
    <submittedName>
        <fullName evidence="7">PAS domain S-box</fullName>
    </submittedName>
</protein>
<dbReference type="STRING" id="50340.PF66_03197"/>
<reference evidence="7 8" key="1">
    <citation type="journal article" date="2015" name="PLoS ONE">
        <title>Rice-Infecting Pseudomonas Genomes Are Highly Accessorized and Harbor Multiple Putative Virulence Mechanisms to Cause Sheath Brown Rot.</title>
        <authorList>
            <person name="Quibod I.L."/>
            <person name="Grande G."/>
            <person name="Oreiro E.G."/>
            <person name="Borja F.N."/>
            <person name="Dossa G.S."/>
            <person name="Mauleon R."/>
            <person name="Cruz C.V."/>
            <person name="Oliva R."/>
        </authorList>
    </citation>
    <scope>NUCLEOTIDE SEQUENCE [LARGE SCALE GENOMIC DNA]</scope>
    <source>
        <strain evidence="7 8">IRRI 6609</strain>
    </source>
</reference>
<dbReference type="InterPro" id="IPR013656">
    <property type="entry name" value="PAS_4"/>
</dbReference>
<evidence type="ECO:0000259" key="5">
    <source>
        <dbReference type="PROSITE" id="PS50112"/>
    </source>
</evidence>
<dbReference type="InterPro" id="IPR036890">
    <property type="entry name" value="HATPase_C_sf"/>
</dbReference>
<keyword evidence="2" id="KW-0418">Kinase</keyword>
<name>A0A0M9GFR0_9PSED</name>
<evidence type="ECO:0000259" key="6">
    <source>
        <dbReference type="PROSITE" id="PS50113"/>
    </source>
</evidence>
<dbReference type="InterPro" id="IPR011712">
    <property type="entry name" value="Sig_transdc_His_kin_sub3_dim/P"/>
</dbReference>
<dbReference type="PATRIC" id="fig|50340.43.peg.495"/>
<gene>
    <name evidence="7" type="ORF">PF66_03197</name>
</gene>